<dbReference type="GO" id="GO:0005886">
    <property type="term" value="C:plasma membrane"/>
    <property type="evidence" value="ECO:0007669"/>
    <property type="project" value="UniProtKB-SubCell"/>
</dbReference>
<sequence length="281" mass="30959">MKIKKIAKEYALITFSTLFIVVGVYFFKFPNNFTFGGVTGISVVIGRITPFTPGTVNLILNVLLLILGFIFIGKGFTLKTVYSSMLLSGCLSALEKIYPLRQPLTDQPMLDLVFAVALPAFGSALLFNIDASSGGTDIVALILKKYSTCDIGRALFFSDVLITLSAFFVFDIKTALFSTLGLLSKSLAIDNVIESINLAKYFNVVCSNPNTICDYIVNELHRSATVLDAKGAYSHKHNYVVLTALRRPQAVQLRRYIKRVEPEAFILISNTSEIIGKGFHE</sequence>
<dbReference type="InterPro" id="IPR015867">
    <property type="entry name" value="N-reg_PII/ATP_PRibTrfase_C"/>
</dbReference>
<dbReference type="OrthoDB" id="3180973at2"/>
<dbReference type="PANTHER" id="PTHR33545:SF5">
    <property type="entry name" value="UPF0750 MEMBRANE PROTEIN YITT"/>
    <property type="match status" value="1"/>
</dbReference>
<evidence type="ECO:0000256" key="4">
    <source>
        <dbReference type="ARBA" id="ARBA00022989"/>
    </source>
</evidence>
<dbReference type="Pfam" id="PF10035">
    <property type="entry name" value="DUF2179"/>
    <property type="match status" value="1"/>
</dbReference>
<feature type="transmembrane region" description="Helical" evidence="6">
    <location>
        <begin position="9"/>
        <end position="27"/>
    </location>
</feature>
<gene>
    <name evidence="8" type="ORF">CAGA_00670</name>
</gene>
<evidence type="ECO:0000256" key="6">
    <source>
        <dbReference type="SAM" id="Phobius"/>
    </source>
</evidence>
<dbReference type="InterPro" id="IPR019264">
    <property type="entry name" value="DUF2179"/>
</dbReference>
<dbReference type="Gene3D" id="3.30.70.120">
    <property type="match status" value="1"/>
</dbReference>
<organism evidence="8 9">
    <name type="scientific">Caproiciproducens galactitolivorans</name>
    <dbReference type="NCBI Taxonomy" id="642589"/>
    <lineage>
        <taxon>Bacteria</taxon>
        <taxon>Bacillati</taxon>
        <taxon>Bacillota</taxon>
        <taxon>Clostridia</taxon>
        <taxon>Eubacteriales</taxon>
        <taxon>Acutalibacteraceae</taxon>
        <taxon>Caproiciproducens</taxon>
    </lineage>
</organism>
<evidence type="ECO:0000313" key="9">
    <source>
        <dbReference type="Proteomes" id="UP000297714"/>
    </source>
</evidence>
<evidence type="ECO:0000256" key="3">
    <source>
        <dbReference type="ARBA" id="ARBA00022692"/>
    </source>
</evidence>
<feature type="transmembrane region" description="Helical" evidence="6">
    <location>
        <begin position="58"/>
        <end position="76"/>
    </location>
</feature>
<feature type="transmembrane region" description="Helical" evidence="6">
    <location>
        <begin position="33"/>
        <end position="51"/>
    </location>
</feature>
<keyword evidence="2" id="KW-1003">Cell membrane</keyword>
<name>A0A4Z0YJ73_9FIRM</name>
<proteinExistence type="predicted"/>
<comment type="caution">
    <text evidence="8">The sequence shown here is derived from an EMBL/GenBank/DDBJ whole genome shotgun (WGS) entry which is preliminary data.</text>
</comment>
<dbReference type="Proteomes" id="UP000297714">
    <property type="component" value="Unassembled WGS sequence"/>
</dbReference>
<dbReference type="AlphaFoldDB" id="A0A4Z0YJ73"/>
<evidence type="ECO:0000256" key="1">
    <source>
        <dbReference type="ARBA" id="ARBA00004651"/>
    </source>
</evidence>
<dbReference type="CDD" id="cd16380">
    <property type="entry name" value="YitT_C"/>
    <property type="match status" value="1"/>
</dbReference>
<dbReference type="InterPro" id="IPR051461">
    <property type="entry name" value="UPF0750_membrane"/>
</dbReference>
<dbReference type="Pfam" id="PF02588">
    <property type="entry name" value="YitT_membrane"/>
    <property type="match status" value="1"/>
</dbReference>
<protein>
    <recommendedName>
        <fullName evidence="7">DUF2179 domain-containing protein</fullName>
    </recommendedName>
</protein>
<dbReference type="InterPro" id="IPR003740">
    <property type="entry name" value="YitT"/>
</dbReference>
<dbReference type="EMBL" id="SRMQ01000001">
    <property type="protein sequence ID" value="TGJ77676.1"/>
    <property type="molecule type" value="Genomic_DNA"/>
</dbReference>
<reference evidence="8 9" key="1">
    <citation type="submission" date="2019-04" db="EMBL/GenBank/DDBJ databases">
        <authorList>
            <person name="Poehlein A."/>
            <person name="Bengelsdorf F.R."/>
            <person name="Duerre P."/>
            <person name="Daniel R."/>
        </authorList>
    </citation>
    <scope>NUCLEOTIDE SEQUENCE [LARGE SCALE GENOMIC DNA]</scope>
    <source>
        <strain evidence="8 9">BS-1</strain>
    </source>
</reference>
<accession>A0A4Z0YJ73</accession>
<dbReference type="RefSeq" id="WP_135656567.1">
    <property type="nucleotide sequence ID" value="NZ_JAJUFJ010000010.1"/>
</dbReference>
<feature type="domain" description="DUF2179" evidence="7">
    <location>
        <begin position="222"/>
        <end position="276"/>
    </location>
</feature>
<keyword evidence="5 6" id="KW-0472">Membrane</keyword>
<keyword evidence="3 6" id="KW-0812">Transmembrane</keyword>
<dbReference type="PANTHER" id="PTHR33545">
    <property type="entry name" value="UPF0750 MEMBRANE PROTEIN YITT-RELATED"/>
    <property type="match status" value="1"/>
</dbReference>
<evidence type="ECO:0000256" key="2">
    <source>
        <dbReference type="ARBA" id="ARBA00022475"/>
    </source>
</evidence>
<evidence type="ECO:0000256" key="5">
    <source>
        <dbReference type="ARBA" id="ARBA00023136"/>
    </source>
</evidence>
<dbReference type="PIRSF" id="PIRSF006483">
    <property type="entry name" value="Membrane_protein_YitT"/>
    <property type="match status" value="1"/>
</dbReference>
<comment type="subcellular location">
    <subcellularLocation>
        <location evidence="1">Cell membrane</location>
        <topology evidence="1">Multi-pass membrane protein</topology>
    </subcellularLocation>
</comment>
<evidence type="ECO:0000313" key="8">
    <source>
        <dbReference type="EMBL" id="TGJ77676.1"/>
    </source>
</evidence>
<evidence type="ECO:0000259" key="7">
    <source>
        <dbReference type="Pfam" id="PF10035"/>
    </source>
</evidence>
<keyword evidence="4 6" id="KW-1133">Transmembrane helix</keyword>
<feature type="transmembrane region" description="Helical" evidence="6">
    <location>
        <begin position="151"/>
        <end position="170"/>
    </location>
</feature>
<feature type="transmembrane region" description="Helical" evidence="6">
    <location>
        <begin position="112"/>
        <end position="131"/>
    </location>
</feature>
<keyword evidence="9" id="KW-1185">Reference proteome</keyword>